<gene>
    <name evidence="1" type="ORF">Q5P01_009354</name>
</gene>
<organism evidence="1 2">
    <name type="scientific">Channa striata</name>
    <name type="common">Snakehead murrel</name>
    <name type="synonym">Ophicephalus striatus</name>
    <dbReference type="NCBI Taxonomy" id="64152"/>
    <lineage>
        <taxon>Eukaryota</taxon>
        <taxon>Metazoa</taxon>
        <taxon>Chordata</taxon>
        <taxon>Craniata</taxon>
        <taxon>Vertebrata</taxon>
        <taxon>Euteleostomi</taxon>
        <taxon>Actinopterygii</taxon>
        <taxon>Neopterygii</taxon>
        <taxon>Teleostei</taxon>
        <taxon>Neoteleostei</taxon>
        <taxon>Acanthomorphata</taxon>
        <taxon>Anabantaria</taxon>
        <taxon>Anabantiformes</taxon>
        <taxon>Channoidei</taxon>
        <taxon>Channidae</taxon>
        <taxon>Channa</taxon>
    </lineage>
</organism>
<dbReference type="EMBL" id="JAUPFM010000006">
    <property type="protein sequence ID" value="KAK2849520.1"/>
    <property type="molecule type" value="Genomic_DNA"/>
</dbReference>
<name>A0AA88N2E2_CHASR</name>
<sequence length="95" mass="10401">MENVNTQLCPTCSQTFSDTSLTSSHVTSWSSSGLPRQHGSSWSSTAIAVDKLNIAAAGDVLRRACGTKGQTGRRTTWPETWRKSRGYRRKPALCL</sequence>
<accession>A0AA88N2E2</accession>
<keyword evidence="2" id="KW-1185">Reference proteome</keyword>
<reference evidence="1" key="1">
    <citation type="submission" date="2023-07" db="EMBL/GenBank/DDBJ databases">
        <title>Chromosome-level Genome Assembly of Striped Snakehead (Channa striata).</title>
        <authorList>
            <person name="Liu H."/>
        </authorList>
    </citation>
    <scope>NUCLEOTIDE SEQUENCE</scope>
    <source>
        <strain evidence="1">Gz</strain>
        <tissue evidence="1">Muscle</tissue>
    </source>
</reference>
<evidence type="ECO:0000313" key="1">
    <source>
        <dbReference type="EMBL" id="KAK2849520.1"/>
    </source>
</evidence>
<dbReference type="Proteomes" id="UP001187415">
    <property type="component" value="Unassembled WGS sequence"/>
</dbReference>
<dbReference type="AlphaFoldDB" id="A0AA88N2E2"/>
<protein>
    <submittedName>
        <fullName evidence="1">Uncharacterized protein</fullName>
    </submittedName>
</protein>
<comment type="caution">
    <text evidence="1">The sequence shown here is derived from an EMBL/GenBank/DDBJ whole genome shotgun (WGS) entry which is preliminary data.</text>
</comment>
<evidence type="ECO:0000313" key="2">
    <source>
        <dbReference type="Proteomes" id="UP001187415"/>
    </source>
</evidence>
<proteinExistence type="predicted"/>